<gene>
    <name evidence="1" type="ORF">NVS47_09280</name>
</gene>
<proteinExistence type="predicted"/>
<evidence type="ECO:0000313" key="2">
    <source>
        <dbReference type="Proteomes" id="UP001524944"/>
    </source>
</evidence>
<dbReference type="Proteomes" id="UP001524944">
    <property type="component" value="Unassembled WGS sequence"/>
</dbReference>
<organism evidence="1 2">
    <name type="scientific">Dehalobacterium formicoaceticum</name>
    <dbReference type="NCBI Taxonomy" id="51515"/>
    <lineage>
        <taxon>Bacteria</taxon>
        <taxon>Bacillati</taxon>
        <taxon>Bacillota</taxon>
        <taxon>Clostridia</taxon>
        <taxon>Eubacteriales</taxon>
        <taxon>Peptococcaceae</taxon>
        <taxon>Dehalobacterium</taxon>
    </lineage>
</organism>
<protein>
    <recommendedName>
        <fullName evidence="3">DUF1524 domain-containing protein</fullName>
    </recommendedName>
</protein>
<evidence type="ECO:0000313" key="1">
    <source>
        <dbReference type="EMBL" id="MCR6545697.1"/>
    </source>
</evidence>
<reference evidence="1 2" key="1">
    <citation type="submission" date="2022-08" db="EMBL/GenBank/DDBJ databases">
        <title>Proteogenomics of the novel Dehalobacterium formicoaceticum strain EZ94 highlights a key role of methyltransferases during anaerobic dichloromethane degradation.</title>
        <authorList>
            <person name="Wasmund K."/>
        </authorList>
    </citation>
    <scope>NUCLEOTIDE SEQUENCE [LARGE SCALE GENOMIC DNA]</scope>
    <source>
        <strain evidence="1 2">EZ94</strain>
    </source>
</reference>
<keyword evidence="2" id="KW-1185">Reference proteome</keyword>
<name>A0ABT1Y486_9FIRM</name>
<evidence type="ECO:0008006" key="3">
    <source>
        <dbReference type="Google" id="ProtNLM"/>
    </source>
</evidence>
<sequence>MTYLDKIIDTHFTEDYFRLTLPSELNSSSATSPAWYGYLAALNVLGTPMLFSTAPLAHHFAVGTSGGKNSIDKHHIFPKHYLETIGFINDRDRNQIANFTYLDYATNIDISDNPPAEYVQRYKNKLGEEGYRLACEQNALPIDFEKMDYMEFLTQRRILMAQTVRKAYKELCR</sequence>
<dbReference type="PANTHER" id="PTHR37292">
    <property type="entry name" value="VNG6097C"/>
    <property type="match status" value="1"/>
</dbReference>
<dbReference type="EMBL" id="JANPWE010000004">
    <property type="protein sequence ID" value="MCR6545697.1"/>
    <property type="molecule type" value="Genomic_DNA"/>
</dbReference>
<comment type="caution">
    <text evidence="1">The sequence shown here is derived from an EMBL/GenBank/DDBJ whole genome shotgun (WGS) entry which is preliminary data.</text>
</comment>
<accession>A0ABT1Y486</accession>
<dbReference type="RefSeq" id="WP_257913275.1">
    <property type="nucleotide sequence ID" value="NZ_JANPWE010000004.1"/>
</dbReference>
<dbReference type="PANTHER" id="PTHR37292:SF2">
    <property type="entry name" value="DUF262 DOMAIN-CONTAINING PROTEIN"/>
    <property type="match status" value="1"/>
</dbReference>